<sequence length="105" mass="11947">MTYLQQIDFHNVWSFAGWPLQSGGEGAVVFARSAFRPTRQFTTPIKRSGSRRGHSQNLDISQLDLLSFCEVRKEGLRFRSTRRHSVAPTAIVLRTKEADLVQDLV</sequence>
<keyword evidence="2" id="KW-1185">Reference proteome</keyword>
<name>A0ABD0MC80_9CAEN</name>
<feature type="non-terminal residue" evidence="1">
    <location>
        <position position="105"/>
    </location>
</feature>
<reference evidence="1 2" key="1">
    <citation type="journal article" date="2023" name="Sci. Data">
        <title>Genome assembly of the Korean intertidal mud-creeper Batillaria attramentaria.</title>
        <authorList>
            <person name="Patra A.K."/>
            <person name="Ho P.T."/>
            <person name="Jun S."/>
            <person name="Lee S.J."/>
            <person name="Kim Y."/>
            <person name="Won Y.J."/>
        </authorList>
    </citation>
    <scope>NUCLEOTIDE SEQUENCE [LARGE SCALE GENOMIC DNA]</scope>
    <source>
        <strain evidence="1">Wonlab-2016</strain>
    </source>
</reference>
<evidence type="ECO:0000313" key="1">
    <source>
        <dbReference type="EMBL" id="KAK7508706.1"/>
    </source>
</evidence>
<gene>
    <name evidence="1" type="ORF">BaRGS_00000272</name>
</gene>
<protein>
    <submittedName>
        <fullName evidence="1">Uncharacterized protein</fullName>
    </submittedName>
</protein>
<dbReference type="EMBL" id="JACVVK020000001">
    <property type="protein sequence ID" value="KAK7508706.1"/>
    <property type="molecule type" value="Genomic_DNA"/>
</dbReference>
<organism evidence="1 2">
    <name type="scientific">Batillaria attramentaria</name>
    <dbReference type="NCBI Taxonomy" id="370345"/>
    <lineage>
        <taxon>Eukaryota</taxon>
        <taxon>Metazoa</taxon>
        <taxon>Spiralia</taxon>
        <taxon>Lophotrochozoa</taxon>
        <taxon>Mollusca</taxon>
        <taxon>Gastropoda</taxon>
        <taxon>Caenogastropoda</taxon>
        <taxon>Sorbeoconcha</taxon>
        <taxon>Cerithioidea</taxon>
        <taxon>Batillariidae</taxon>
        <taxon>Batillaria</taxon>
    </lineage>
</organism>
<dbReference type="AlphaFoldDB" id="A0ABD0MC80"/>
<evidence type="ECO:0000313" key="2">
    <source>
        <dbReference type="Proteomes" id="UP001519460"/>
    </source>
</evidence>
<dbReference type="Proteomes" id="UP001519460">
    <property type="component" value="Unassembled WGS sequence"/>
</dbReference>
<accession>A0ABD0MC80</accession>
<proteinExistence type="predicted"/>
<comment type="caution">
    <text evidence="1">The sequence shown here is derived from an EMBL/GenBank/DDBJ whole genome shotgun (WGS) entry which is preliminary data.</text>
</comment>